<organism evidence="2 3">
    <name type="scientific">Kingella bonacorsii</name>
    <dbReference type="NCBI Taxonomy" id="2796361"/>
    <lineage>
        <taxon>Bacteria</taxon>
        <taxon>Pseudomonadati</taxon>
        <taxon>Pseudomonadota</taxon>
        <taxon>Betaproteobacteria</taxon>
        <taxon>Neisseriales</taxon>
        <taxon>Neisseriaceae</taxon>
        <taxon>Kingella</taxon>
    </lineage>
</organism>
<name>A0ABS1BS85_9NEIS</name>
<keyword evidence="3" id="KW-1185">Reference proteome</keyword>
<keyword evidence="1" id="KW-0812">Transmembrane</keyword>
<evidence type="ECO:0000256" key="1">
    <source>
        <dbReference type="SAM" id="Phobius"/>
    </source>
</evidence>
<evidence type="ECO:0000313" key="3">
    <source>
        <dbReference type="Proteomes" id="UP000614058"/>
    </source>
</evidence>
<keyword evidence="1" id="KW-1133">Transmembrane helix</keyword>
<gene>
    <name evidence="2" type="ORF">JDW22_05855</name>
</gene>
<evidence type="ECO:0000313" key="2">
    <source>
        <dbReference type="EMBL" id="MBK0396113.1"/>
    </source>
</evidence>
<dbReference type="RefSeq" id="WP_200522287.1">
    <property type="nucleotide sequence ID" value="NZ_JAEHNZ010000002.1"/>
</dbReference>
<proteinExistence type="predicted"/>
<comment type="caution">
    <text evidence="2">The sequence shown here is derived from an EMBL/GenBank/DDBJ whole genome shotgun (WGS) entry which is preliminary data.</text>
</comment>
<feature type="transmembrane region" description="Helical" evidence="1">
    <location>
        <begin position="32"/>
        <end position="49"/>
    </location>
</feature>
<dbReference type="EMBL" id="JAEHNZ010000002">
    <property type="protein sequence ID" value="MBK0396113.1"/>
    <property type="molecule type" value="Genomic_DNA"/>
</dbReference>
<keyword evidence="1" id="KW-0472">Membrane</keyword>
<reference evidence="2 3" key="1">
    <citation type="journal article" date="2021" name="Pathogens">
        <title>Isolation and Characterization of Kingella bonacorsii sp. nov., A Novel Kingella Species Detected in a Stable Periodontitis Subject.</title>
        <authorList>
            <person name="Antezack A."/>
            <person name="Boxberger M."/>
            <person name="Rolland C."/>
            <person name="Monnet-Corti V."/>
            <person name="La Scola B."/>
        </authorList>
    </citation>
    <scope>NUCLEOTIDE SEQUENCE [LARGE SCALE GENOMIC DNA]</scope>
    <source>
        <strain evidence="2 3">Marseille-Q4569</strain>
    </source>
</reference>
<dbReference type="Proteomes" id="UP000614058">
    <property type="component" value="Unassembled WGS sequence"/>
</dbReference>
<sequence length="50" mass="5683">MFPKIAGLGIGVFVLALFGLRAYRVIDNTETVLLTTVFLMLLLFLRHLFQ</sequence>
<protein>
    <submittedName>
        <fullName evidence="2">Uncharacterized protein</fullName>
    </submittedName>
</protein>
<accession>A0ABS1BS85</accession>